<organism evidence="3 4">
    <name type="scientific">Thiocystis violascens (strain ATCC 17096 / DSM 198 / 6111)</name>
    <name type="common">Chromatium violascens</name>
    <dbReference type="NCBI Taxonomy" id="765911"/>
    <lineage>
        <taxon>Bacteria</taxon>
        <taxon>Pseudomonadati</taxon>
        <taxon>Pseudomonadota</taxon>
        <taxon>Gammaproteobacteria</taxon>
        <taxon>Chromatiales</taxon>
        <taxon>Chromatiaceae</taxon>
        <taxon>Thiocystis</taxon>
    </lineage>
</organism>
<keyword evidence="3" id="KW-0830">Ubiquinone</keyword>
<keyword evidence="3" id="KW-0489">Methyltransferase</keyword>
<gene>
    <name evidence="3" type="ordered locus">Thivi_2032</name>
</gene>
<dbReference type="STRING" id="765911.Thivi_2032"/>
<dbReference type="GO" id="GO:0008757">
    <property type="term" value="F:S-adenosylmethionine-dependent methyltransferase activity"/>
    <property type="evidence" value="ECO:0007669"/>
    <property type="project" value="InterPro"/>
</dbReference>
<dbReference type="InterPro" id="IPR029063">
    <property type="entry name" value="SAM-dependent_MTases_sf"/>
</dbReference>
<dbReference type="Proteomes" id="UP000006062">
    <property type="component" value="Chromosome"/>
</dbReference>
<evidence type="ECO:0000256" key="1">
    <source>
        <dbReference type="ARBA" id="ARBA00022679"/>
    </source>
</evidence>
<dbReference type="eggNOG" id="COG2226">
    <property type="taxonomic scope" value="Bacteria"/>
</dbReference>
<dbReference type="SUPFAM" id="SSF53335">
    <property type="entry name" value="S-adenosyl-L-methionine-dependent methyltransferases"/>
    <property type="match status" value="1"/>
</dbReference>
<dbReference type="InterPro" id="IPR013216">
    <property type="entry name" value="Methyltransf_11"/>
</dbReference>
<feature type="domain" description="Methyltransferase type 11" evidence="2">
    <location>
        <begin position="89"/>
        <end position="188"/>
    </location>
</feature>
<protein>
    <submittedName>
        <fullName evidence="3">Methylase involved in ubiquinone/menaquinone biosynthesis</fullName>
    </submittedName>
</protein>
<sequence length="304" mass="33959">MSTSIPTTGASRDRLGYFNWLYNPFQRLKVTEVYDLLGTDVATENAFYLNLGYWNEGALADGRSLDDACQALAALVADSAGMGPGDRVLDVGFGFADQDLFWLDAYRPDGIVGLNVTASQVEVARRRVREAGLEDRIDLRLGSATAMPLEDASVDKVVALECAFHFETRERFFQEAMRVLRPGGRLVLADIIPMPTESGWRARLAQLWSWRQVARKFAIPAGNVYPLPEYVAKLRAAGFENVRVESIRERVYAPLHEYLRRHPEAVARLHPSTRLPIALALKLDARTVYRGLDYVLTVADKPSA</sequence>
<dbReference type="HOGENOM" id="CLU_039068_6_0_6"/>
<evidence type="ECO:0000313" key="4">
    <source>
        <dbReference type="Proteomes" id="UP000006062"/>
    </source>
</evidence>
<evidence type="ECO:0000259" key="2">
    <source>
        <dbReference type="Pfam" id="PF08241"/>
    </source>
</evidence>
<dbReference type="Gene3D" id="3.40.50.150">
    <property type="entry name" value="Vaccinia Virus protein VP39"/>
    <property type="match status" value="1"/>
</dbReference>
<dbReference type="EMBL" id="CP003154">
    <property type="protein sequence ID" value="AFL73989.1"/>
    <property type="molecule type" value="Genomic_DNA"/>
</dbReference>
<keyword evidence="4" id="KW-1185">Reference proteome</keyword>
<dbReference type="OrthoDB" id="529208at2"/>
<dbReference type="PANTHER" id="PTHR44068:SF11">
    <property type="entry name" value="GERANYL DIPHOSPHATE 2-C-METHYLTRANSFERASE"/>
    <property type="match status" value="1"/>
</dbReference>
<dbReference type="InterPro" id="IPR050447">
    <property type="entry name" value="Erg6_SMT_methyltransf"/>
</dbReference>
<evidence type="ECO:0000313" key="3">
    <source>
        <dbReference type="EMBL" id="AFL73989.1"/>
    </source>
</evidence>
<name>I3YAH1_THIV6</name>
<dbReference type="GO" id="GO:0032259">
    <property type="term" value="P:methylation"/>
    <property type="evidence" value="ECO:0007669"/>
    <property type="project" value="UniProtKB-KW"/>
</dbReference>
<dbReference type="RefSeq" id="WP_014778445.1">
    <property type="nucleotide sequence ID" value="NC_018012.1"/>
</dbReference>
<keyword evidence="1" id="KW-0808">Transferase</keyword>
<dbReference type="CDD" id="cd02440">
    <property type="entry name" value="AdoMet_MTases"/>
    <property type="match status" value="1"/>
</dbReference>
<reference evidence="3 4" key="1">
    <citation type="submission" date="2012-06" db="EMBL/GenBank/DDBJ databases">
        <title>Complete sequence of Thiocystis violascens DSM 198.</title>
        <authorList>
            <consortium name="US DOE Joint Genome Institute"/>
            <person name="Lucas S."/>
            <person name="Han J."/>
            <person name="Lapidus A."/>
            <person name="Cheng J.-F."/>
            <person name="Goodwin L."/>
            <person name="Pitluck S."/>
            <person name="Peters L."/>
            <person name="Ovchinnikova G."/>
            <person name="Teshima H."/>
            <person name="Detter J.C."/>
            <person name="Han C."/>
            <person name="Tapia R."/>
            <person name="Land M."/>
            <person name="Hauser L."/>
            <person name="Kyrpides N."/>
            <person name="Ivanova N."/>
            <person name="Pagani I."/>
            <person name="Vogl K."/>
            <person name="Liu Z."/>
            <person name="Frigaard N.-U."/>
            <person name="Bryant D."/>
            <person name="Woyke T."/>
        </authorList>
    </citation>
    <scope>NUCLEOTIDE SEQUENCE [LARGE SCALE GENOMIC DNA]</scope>
    <source>
        <strain evidence="4">ATCC 17096 / DSM 198 / 6111</strain>
    </source>
</reference>
<accession>I3YAH1</accession>
<proteinExistence type="predicted"/>
<dbReference type="AlphaFoldDB" id="I3YAH1"/>
<dbReference type="Pfam" id="PF08241">
    <property type="entry name" value="Methyltransf_11"/>
    <property type="match status" value="1"/>
</dbReference>
<dbReference type="KEGG" id="tvi:Thivi_2032"/>
<dbReference type="PANTHER" id="PTHR44068">
    <property type="entry name" value="ZGC:194242"/>
    <property type="match status" value="1"/>
</dbReference>